<organism evidence="2 3">
    <name type="scientific">Colletotrichum navitas</name>
    <dbReference type="NCBI Taxonomy" id="681940"/>
    <lineage>
        <taxon>Eukaryota</taxon>
        <taxon>Fungi</taxon>
        <taxon>Dikarya</taxon>
        <taxon>Ascomycota</taxon>
        <taxon>Pezizomycotina</taxon>
        <taxon>Sordariomycetes</taxon>
        <taxon>Hypocreomycetidae</taxon>
        <taxon>Glomerellales</taxon>
        <taxon>Glomerellaceae</taxon>
        <taxon>Colletotrichum</taxon>
        <taxon>Colletotrichum graminicola species complex</taxon>
    </lineage>
</organism>
<reference evidence="2" key="1">
    <citation type="submission" date="2021-06" db="EMBL/GenBank/DDBJ databases">
        <title>Comparative genomics, transcriptomics and evolutionary studies reveal genomic signatures of adaptation to plant cell wall in hemibiotrophic fungi.</title>
        <authorList>
            <consortium name="DOE Joint Genome Institute"/>
            <person name="Baroncelli R."/>
            <person name="Diaz J.F."/>
            <person name="Benocci T."/>
            <person name="Peng M."/>
            <person name="Battaglia E."/>
            <person name="Haridas S."/>
            <person name="Andreopoulos W."/>
            <person name="Labutti K."/>
            <person name="Pangilinan J."/>
            <person name="Floch G.L."/>
            <person name="Makela M.R."/>
            <person name="Henrissat B."/>
            <person name="Grigoriev I.V."/>
            <person name="Crouch J.A."/>
            <person name="De Vries R.P."/>
            <person name="Sukno S.A."/>
            <person name="Thon M.R."/>
        </authorList>
    </citation>
    <scope>NUCLEOTIDE SEQUENCE</scope>
    <source>
        <strain evidence="2">CBS 125086</strain>
    </source>
</reference>
<accession>A0AAD8PRF9</accession>
<gene>
    <name evidence="2" type="ORF">LY79DRAFT_367821</name>
</gene>
<sequence length="180" mass="20204">MRPFSQSPGLAFPSPSPWHPSRATGQRPAKRMQKITSHLTPCCKLPKLLPHRGDRHLVGKRRACDSQLDPIICRWQVASCSPNAQGPALTRRHTPACCLPFPPVTVEIPSATKVMRHLIGLEWPPKYPAQRLRPLSTSIPQRLARRSRPPLVRRPMRGESSTRGGELDGRAVAHFPLYRN</sequence>
<evidence type="ECO:0000256" key="1">
    <source>
        <dbReference type="SAM" id="MobiDB-lite"/>
    </source>
</evidence>
<evidence type="ECO:0000313" key="2">
    <source>
        <dbReference type="EMBL" id="KAK1574385.1"/>
    </source>
</evidence>
<feature type="region of interest" description="Disordered" evidence="1">
    <location>
        <begin position="141"/>
        <end position="168"/>
    </location>
</feature>
<dbReference type="EMBL" id="JAHLJV010000076">
    <property type="protein sequence ID" value="KAK1574385.1"/>
    <property type="molecule type" value="Genomic_DNA"/>
</dbReference>
<evidence type="ECO:0000313" key="3">
    <source>
        <dbReference type="Proteomes" id="UP001230504"/>
    </source>
</evidence>
<name>A0AAD8PRF9_9PEZI</name>
<keyword evidence="3" id="KW-1185">Reference proteome</keyword>
<dbReference type="RefSeq" id="XP_060409912.1">
    <property type="nucleotide sequence ID" value="XM_060552804.1"/>
</dbReference>
<feature type="region of interest" description="Disordered" evidence="1">
    <location>
        <begin position="1"/>
        <end position="33"/>
    </location>
</feature>
<dbReference type="Proteomes" id="UP001230504">
    <property type="component" value="Unassembled WGS sequence"/>
</dbReference>
<dbReference type="AlphaFoldDB" id="A0AAD8PRF9"/>
<proteinExistence type="predicted"/>
<dbReference type="GeneID" id="85437044"/>
<comment type="caution">
    <text evidence="2">The sequence shown here is derived from an EMBL/GenBank/DDBJ whole genome shotgun (WGS) entry which is preliminary data.</text>
</comment>
<protein>
    <submittedName>
        <fullName evidence="2">Uncharacterized protein</fullName>
    </submittedName>
</protein>